<keyword evidence="2" id="KW-0408">Iron</keyword>
<evidence type="ECO:0000259" key="3">
    <source>
        <dbReference type="PROSITE" id="PS51918"/>
    </source>
</evidence>
<feature type="domain" description="Radical SAM core" evidence="3">
    <location>
        <begin position="1"/>
        <end position="234"/>
    </location>
</feature>
<dbReference type="InterPro" id="IPR034505">
    <property type="entry name" value="Coproporphyrinogen-III_oxidase"/>
</dbReference>
<keyword evidence="2" id="KW-0963">Cytoplasm</keyword>
<dbReference type="SFLD" id="SFLDS00029">
    <property type="entry name" value="Radical_SAM"/>
    <property type="match status" value="1"/>
</dbReference>
<protein>
    <recommendedName>
        <fullName evidence="2">Heme chaperone HemW</fullName>
    </recommendedName>
</protein>
<keyword evidence="2" id="KW-0349">Heme</keyword>
<dbReference type="GO" id="GO:0004109">
    <property type="term" value="F:coproporphyrinogen oxidase activity"/>
    <property type="evidence" value="ECO:0007669"/>
    <property type="project" value="InterPro"/>
</dbReference>
<name>A0A1H5WM27_XYLRU</name>
<dbReference type="GO" id="GO:0051539">
    <property type="term" value="F:4 iron, 4 sulfur cluster binding"/>
    <property type="evidence" value="ECO:0007669"/>
    <property type="project" value="UniProtKB-UniRule"/>
</dbReference>
<dbReference type="RefSeq" id="WP_103916094.1">
    <property type="nucleotide sequence ID" value="NZ_FNUV01000006.1"/>
</dbReference>
<dbReference type="PANTHER" id="PTHR13932">
    <property type="entry name" value="COPROPORPHYRINIGEN III OXIDASE"/>
    <property type="match status" value="1"/>
</dbReference>
<dbReference type="InterPro" id="IPR010723">
    <property type="entry name" value="HemN_C"/>
</dbReference>
<dbReference type="EMBL" id="FNUV01000006">
    <property type="protein sequence ID" value="SEG00524.1"/>
    <property type="molecule type" value="Genomic_DNA"/>
</dbReference>
<comment type="subcellular location">
    <subcellularLocation>
        <location evidence="2">Cytoplasm</location>
    </subcellularLocation>
</comment>
<dbReference type="Gene3D" id="3.80.30.20">
    <property type="entry name" value="tm_1862 like domain"/>
    <property type="match status" value="1"/>
</dbReference>
<dbReference type="Pfam" id="PF04055">
    <property type="entry name" value="Radical_SAM"/>
    <property type="match status" value="1"/>
</dbReference>
<keyword evidence="2" id="KW-0949">S-adenosyl-L-methionine</keyword>
<organism evidence="4 5">
    <name type="scientific">Xylanibacter ruminicola</name>
    <name type="common">Prevotella ruminicola</name>
    <dbReference type="NCBI Taxonomy" id="839"/>
    <lineage>
        <taxon>Bacteria</taxon>
        <taxon>Pseudomonadati</taxon>
        <taxon>Bacteroidota</taxon>
        <taxon>Bacteroidia</taxon>
        <taxon>Bacteroidales</taxon>
        <taxon>Prevotellaceae</taxon>
        <taxon>Xylanibacter</taxon>
    </lineage>
</organism>
<dbReference type="InterPro" id="IPR007197">
    <property type="entry name" value="rSAM"/>
</dbReference>
<reference evidence="4 5" key="1">
    <citation type="submission" date="2016-10" db="EMBL/GenBank/DDBJ databases">
        <authorList>
            <person name="de Groot N.N."/>
        </authorList>
    </citation>
    <scope>NUCLEOTIDE SEQUENCE [LARGE SCALE GENOMIC DNA]</scope>
    <source>
        <strain evidence="4 5">AR32</strain>
    </source>
</reference>
<dbReference type="GO" id="GO:0005737">
    <property type="term" value="C:cytoplasm"/>
    <property type="evidence" value="ECO:0007669"/>
    <property type="project" value="UniProtKB-SubCell"/>
</dbReference>
<dbReference type="SFLD" id="SFLDG01082">
    <property type="entry name" value="B12-binding_domain_containing"/>
    <property type="match status" value="1"/>
</dbReference>
<dbReference type="InterPro" id="IPR058240">
    <property type="entry name" value="rSAM_sf"/>
</dbReference>
<keyword evidence="2" id="KW-0479">Metal-binding</keyword>
<dbReference type="Pfam" id="PF06969">
    <property type="entry name" value="HemN_C"/>
    <property type="match status" value="1"/>
</dbReference>
<keyword evidence="2" id="KW-0143">Chaperone</keyword>
<dbReference type="AlphaFoldDB" id="A0A1H5WM27"/>
<sequence>MAGLYIHIPFCRSRCIYCGFYSTTGLALRQRYVDAVCREMKLRSEWRAAKGERLQIETVYLGGGTPSQLTTDQLRQLFIYINKVYPLTSQEITIEVNPDDVTADYATTLQQLGINRVSMGAQTFDEDRLHFLNRRHTAAQVSEAVSLLRQAGIRNISIDLMYGFPGETLSDWDADITRALALDVEHISCYCLMYEEGTPLYRLLQQGKVAETDEEQERLMYYHLIKRLEAAGYEHYEISNFARPGFRSRHNSSYWDLTPYIGLGAAAHSFDGNSRRRWNVSDISLYIEGIEGGQPCFEQELLDDDTRYNDTLTVALRTRNGLDLNTLSEHNRNYCLSEARHYISDGLLNLQNNHLSLTKPGLFVSDMIISDLMLI</sequence>
<dbReference type="PROSITE" id="PS51918">
    <property type="entry name" value="RADICAL_SAM"/>
    <property type="match status" value="1"/>
</dbReference>
<dbReference type="SUPFAM" id="SSF102114">
    <property type="entry name" value="Radical SAM enzymes"/>
    <property type="match status" value="1"/>
</dbReference>
<keyword evidence="2" id="KW-0004">4Fe-4S</keyword>
<keyword evidence="2" id="KW-0411">Iron-sulfur</keyword>
<evidence type="ECO:0000256" key="2">
    <source>
        <dbReference type="RuleBase" id="RU364116"/>
    </source>
</evidence>
<dbReference type="InterPro" id="IPR004559">
    <property type="entry name" value="HemW-like"/>
</dbReference>
<proteinExistence type="inferred from homology"/>
<comment type="similarity">
    <text evidence="1">Belongs to the anaerobic coproporphyrinogen-III oxidase family. HemW subfamily.</text>
</comment>
<dbReference type="GO" id="GO:0006779">
    <property type="term" value="P:porphyrin-containing compound biosynthetic process"/>
    <property type="evidence" value="ECO:0007669"/>
    <property type="project" value="InterPro"/>
</dbReference>
<dbReference type="PANTHER" id="PTHR13932:SF5">
    <property type="entry name" value="RADICAL S-ADENOSYL METHIONINE DOMAIN-CONTAINING PROTEIN 1, MITOCHONDRIAL"/>
    <property type="match status" value="1"/>
</dbReference>
<dbReference type="NCBIfam" id="TIGR00539">
    <property type="entry name" value="hemN_rel"/>
    <property type="match status" value="1"/>
</dbReference>
<dbReference type="SFLD" id="SFLDF00562">
    <property type="entry name" value="HemN-like__clustered_with_heat"/>
    <property type="match status" value="1"/>
</dbReference>
<dbReference type="CDD" id="cd01335">
    <property type="entry name" value="Radical_SAM"/>
    <property type="match status" value="1"/>
</dbReference>
<dbReference type="SMART" id="SM00729">
    <property type="entry name" value="Elp3"/>
    <property type="match status" value="1"/>
</dbReference>
<gene>
    <name evidence="4" type="ORF">SAMN05216354_2436</name>
</gene>
<comment type="function">
    <text evidence="2">Probably acts as a heme chaperone, transferring heme to an unknown acceptor. Binds one molecule of heme per monomer, possibly covalently. Binds 1 [4Fe-4S] cluster. The cluster is coordinated with 3 cysteines and an exchangeable S-adenosyl-L-methionine.</text>
</comment>
<evidence type="ECO:0000256" key="1">
    <source>
        <dbReference type="ARBA" id="ARBA00006100"/>
    </source>
</evidence>
<accession>A0A1H5WM27</accession>
<dbReference type="InterPro" id="IPR006638">
    <property type="entry name" value="Elp3/MiaA/NifB-like_rSAM"/>
</dbReference>
<evidence type="ECO:0000313" key="4">
    <source>
        <dbReference type="EMBL" id="SEG00524.1"/>
    </source>
</evidence>
<evidence type="ECO:0000313" key="5">
    <source>
        <dbReference type="Proteomes" id="UP000236735"/>
    </source>
</evidence>
<dbReference type="InterPro" id="IPR023404">
    <property type="entry name" value="rSAM_horseshoe"/>
</dbReference>
<dbReference type="SFLD" id="SFLDG01065">
    <property type="entry name" value="anaerobic_coproporphyrinogen-I"/>
    <property type="match status" value="1"/>
</dbReference>
<dbReference type="GO" id="GO:0046872">
    <property type="term" value="F:metal ion binding"/>
    <property type="evidence" value="ECO:0007669"/>
    <property type="project" value="UniProtKB-UniRule"/>
</dbReference>
<dbReference type="Proteomes" id="UP000236735">
    <property type="component" value="Unassembled WGS sequence"/>
</dbReference>